<evidence type="ECO:0000313" key="3">
    <source>
        <dbReference type="EMBL" id="PNO70169.1"/>
    </source>
</evidence>
<feature type="transmembrane region" description="Helical" evidence="2">
    <location>
        <begin position="25"/>
        <end position="47"/>
    </location>
</feature>
<gene>
    <name evidence="3" type="ORF">MC70_009205</name>
</gene>
<evidence type="ECO:0000313" key="4">
    <source>
        <dbReference type="Proteomes" id="UP000030378"/>
    </source>
</evidence>
<feature type="coiled-coil region" evidence="1">
    <location>
        <begin position="129"/>
        <end position="203"/>
    </location>
</feature>
<keyword evidence="2" id="KW-0812">Transmembrane</keyword>
<comment type="caution">
    <text evidence="3">The sequence shown here is derived from an EMBL/GenBank/DDBJ whole genome shotgun (WGS) entry which is preliminary data.</text>
</comment>
<dbReference type="AlphaFoldDB" id="A0AAP8PI08"/>
<evidence type="ECO:0000256" key="2">
    <source>
        <dbReference type="SAM" id="Phobius"/>
    </source>
</evidence>
<keyword evidence="1" id="KW-0175">Coiled coil</keyword>
<name>A0AAP8PI08_SERMA</name>
<reference evidence="4" key="1">
    <citation type="submission" date="2017-12" db="EMBL/GenBank/DDBJ databases">
        <title>FDA dAtabase for Regulatory Grade micrObial Sequences (FDA-ARGOS): Supporting development and validation of Infectious Disease Dx tests.</title>
        <authorList>
            <person name="Campos J."/>
            <person name="Goldberg B."/>
            <person name="Tallon L."/>
            <person name="Sadzewicz L."/>
            <person name="Sengamalay N."/>
            <person name="Ott S."/>
            <person name="Godinez A."/>
            <person name="Nagaraj S."/>
            <person name="Vavikolanu K."/>
            <person name="Vyas G."/>
            <person name="Nadendla S."/>
            <person name="Aluvathingal J."/>
            <person name="Geyer C."/>
            <person name="Nandy P."/>
            <person name="Hobson J."/>
            <person name="Sichtig H."/>
        </authorList>
    </citation>
    <scope>NUCLEOTIDE SEQUENCE [LARGE SCALE GENOMIC DNA]</scope>
    <source>
        <strain evidence="4">FDAARGOS_79</strain>
    </source>
</reference>
<dbReference type="RefSeq" id="WP_102984554.1">
    <property type="nucleotide sequence ID" value="NZ_JTBC02000002.1"/>
</dbReference>
<evidence type="ECO:0000256" key="1">
    <source>
        <dbReference type="SAM" id="Coils"/>
    </source>
</evidence>
<keyword evidence="2" id="KW-0472">Membrane</keyword>
<accession>A0AAP8PI08</accession>
<keyword evidence="2" id="KW-1133">Transmembrane helix</keyword>
<protein>
    <submittedName>
        <fullName evidence="3">Uncharacterized protein</fullName>
    </submittedName>
</protein>
<feature type="transmembrane region" description="Helical" evidence="2">
    <location>
        <begin position="68"/>
        <end position="90"/>
    </location>
</feature>
<sequence>MSDSKDEGLIDSVKKTLIDRINTPLFGFIVLSWIVFNWELLLTVIFSKQMIATRIDFVKLSDYYPFKMFIYPAISGFVLSVAFPYCQWAVSFLQRIAQKLIDGNNLRRELAENNAVIALASSKADADNSRELERARKKLEIAMKEGEVAKVQLDTAELEKLHGNISGAIDKLKLEIKNQETLHENIKGDINVVQRRVDKLNSREKELLDSIANKENYNNSIHLLSHDIERVVDIVRGSVMLYRKKLRDEGVIFTGDNASSYFTVDIRELNDFIESIERGIGEIQLISTENASQVALNKN</sequence>
<proteinExistence type="predicted"/>
<dbReference type="EMBL" id="JTBC02000002">
    <property type="protein sequence ID" value="PNO70169.1"/>
    <property type="molecule type" value="Genomic_DNA"/>
</dbReference>
<organism evidence="3 4">
    <name type="scientific">Serratia marcescens</name>
    <dbReference type="NCBI Taxonomy" id="615"/>
    <lineage>
        <taxon>Bacteria</taxon>
        <taxon>Pseudomonadati</taxon>
        <taxon>Pseudomonadota</taxon>
        <taxon>Gammaproteobacteria</taxon>
        <taxon>Enterobacterales</taxon>
        <taxon>Yersiniaceae</taxon>
        <taxon>Serratia</taxon>
    </lineage>
</organism>
<dbReference type="Proteomes" id="UP000030378">
    <property type="component" value="Unassembled WGS sequence"/>
</dbReference>